<dbReference type="Gene3D" id="3.40.50.300">
    <property type="entry name" value="P-loop containing nucleotide triphosphate hydrolases"/>
    <property type="match status" value="1"/>
</dbReference>
<dbReference type="Proteomes" id="UP000282832">
    <property type="component" value="Unassembled WGS sequence"/>
</dbReference>
<gene>
    <name evidence="5" type="ORF">EOJ36_02110</name>
</gene>
<dbReference type="GO" id="GO:0005524">
    <property type="term" value="F:ATP binding"/>
    <property type="evidence" value="ECO:0007669"/>
    <property type="project" value="UniProtKB-KW"/>
</dbReference>
<keyword evidence="2" id="KW-0547">Nucleotide-binding</keyword>
<evidence type="ECO:0000256" key="3">
    <source>
        <dbReference type="ARBA" id="ARBA00022840"/>
    </source>
</evidence>
<evidence type="ECO:0000259" key="4">
    <source>
        <dbReference type="PROSITE" id="PS50893"/>
    </source>
</evidence>
<dbReference type="SUPFAM" id="SSF52540">
    <property type="entry name" value="P-loop containing nucleoside triphosphate hydrolases"/>
    <property type="match status" value="1"/>
</dbReference>
<protein>
    <submittedName>
        <fullName evidence="5">ATP-binding cassette domain-containing protein</fullName>
    </submittedName>
</protein>
<sequence>MHIVAENLERKFRKEYIFQNFSYTFHSENSYAITGPNGSGKSTLMKILSTYSLPTKGSLKVFNETKELINPDHQHQYISFAAPYTQLIEEFTLEELIDFILPLNYIPNTYSIQKFEEFIELKPDRNKYIQNYSSGMRQKIKLGLALISNRPILLLDEPCTNLDRHAKNWFFKKLSENENKLIIIASNEEEEINFCKNQLSILDFK</sequence>
<evidence type="ECO:0000256" key="2">
    <source>
        <dbReference type="ARBA" id="ARBA00022741"/>
    </source>
</evidence>
<dbReference type="Pfam" id="PF00005">
    <property type="entry name" value="ABC_tran"/>
    <property type="match status" value="1"/>
</dbReference>
<dbReference type="InterPro" id="IPR003439">
    <property type="entry name" value="ABC_transporter-like_ATP-bd"/>
</dbReference>
<organism evidence="5 6">
    <name type="scientific">Sandaracinomonas limnophila</name>
    <dbReference type="NCBI Taxonomy" id="1862386"/>
    <lineage>
        <taxon>Bacteria</taxon>
        <taxon>Pseudomonadati</taxon>
        <taxon>Bacteroidota</taxon>
        <taxon>Cytophagia</taxon>
        <taxon>Cytophagales</taxon>
        <taxon>Flectobacillaceae</taxon>
        <taxon>Sandaracinomonas</taxon>
    </lineage>
</organism>
<dbReference type="InterPro" id="IPR017871">
    <property type="entry name" value="ABC_transporter-like_CS"/>
</dbReference>
<dbReference type="OrthoDB" id="9808363at2"/>
<dbReference type="AlphaFoldDB" id="A0A437PX37"/>
<keyword evidence="3 5" id="KW-0067">ATP-binding</keyword>
<comment type="caution">
    <text evidence="5">The sequence shown here is derived from an EMBL/GenBank/DDBJ whole genome shotgun (WGS) entry which is preliminary data.</text>
</comment>
<proteinExistence type="predicted"/>
<dbReference type="EMBL" id="SACY01000001">
    <property type="protein sequence ID" value="RVU26812.1"/>
    <property type="molecule type" value="Genomic_DNA"/>
</dbReference>
<dbReference type="SMART" id="SM00382">
    <property type="entry name" value="AAA"/>
    <property type="match status" value="1"/>
</dbReference>
<name>A0A437PX37_9BACT</name>
<dbReference type="PANTHER" id="PTHR42939">
    <property type="entry name" value="ABC TRANSPORTER ATP-BINDING PROTEIN ALBC-RELATED"/>
    <property type="match status" value="1"/>
</dbReference>
<keyword evidence="6" id="KW-1185">Reference proteome</keyword>
<dbReference type="GO" id="GO:0016887">
    <property type="term" value="F:ATP hydrolysis activity"/>
    <property type="evidence" value="ECO:0007669"/>
    <property type="project" value="InterPro"/>
</dbReference>
<dbReference type="PROSITE" id="PS00211">
    <property type="entry name" value="ABC_TRANSPORTER_1"/>
    <property type="match status" value="1"/>
</dbReference>
<dbReference type="PANTHER" id="PTHR42939:SF1">
    <property type="entry name" value="ABC TRANSPORTER ATP-BINDING PROTEIN ALBC-RELATED"/>
    <property type="match status" value="1"/>
</dbReference>
<feature type="domain" description="ABC transporter" evidence="4">
    <location>
        <begin position="3"/>
        <end position="204"/>
    </location>
</feature>
<dbReference type="InterPro" id="IPR051782">
    <property type="entry name" value="ABC_Transporter_VariousFunc"/>
</dbReference>
<dbReference type="InterPro" id="IPR003593">
    <property type="entry name" value="AAA+_ATPase"/>
</dbReference>
<accession>A0A437PX37</accession>
<evidence type="ECO:0000313" key="6">
    <source>
        <dbReference type="Proteomes" id="UP000282832"/>
    </source>
</evidence>
<keyword evidence="1" id="KW-0813">Transport</keyword>
<evidence type="ECO:0000313" key="5">
    <source>
        <dbReference type="EMBL" id="RVU26812.1"/>
    </source>
</evidence>
<reference evidence="5 6" key="1">
    <citation type="submission" date="2019-01" db="EMBL/GenBank/DDBJ databases">
        <authorList>
            <person name="Chen W.-M."/>
        </authorList>
    </citation>
    <scope>NUCLEOTIDE SEQUENCE [LARGE SCALE GENOMIC DNA]</scope>
    <source>
        <strain evidence="5 6">FSY-15</strain>
    </source>
</reference>
<dbReference type="PROSITE" id="PS50893">
    <property type="entry name" value="ABC_TRANSPORTER_2"/>
    <property type="match status" value="1"/>
</dbReference>
<evidence type="ECO:0000256" key="1">
    <source>
        <dbReference type="ARBA" id="ARBA00022448"/>
    </source>
</evidence>
<dbReference type="InterPro" id="IPR027417">
    <property type="entry name" value="P-loop_NTPase"/>
</dbReference>